<evidence type="ECO:0000313" key="1">
    <source>
        <dbReference type="EMBL" id="KYD12221.1"/>
    </source>
</evidence>
<proteinExistence type="predicted"/>
<protein>
    <submittedName>
        <fullName evidence="1">Uncharacterized protein</fullName>
    </submittedName>
</protein>
<comment type="caution">
    <text evidence="1">The sequence shown here is derived from an EMBL/GenBank/DDBJ whole genome shotgun (WGS) entry which is preliminary data.</text>
</comment>
<dbReference type="STRING" id="301148.B4135_3135"/>
<organism evidence="1 2">
    <name type="scientific">Caldibacillus debilis</name>
    <dbReference type="NCBI Taxonomy" id="301148"/>
    <lineage>
        <taxon>Bacteria</taxon>
        <taxon>Bacillati</taxon>
        <taxon>Bacillota</taxon>
        <taxon>Bacilli</taxon>
        <taxon>Bacillales</taxon>
        <taxon>Bacillaceae</taxon>
        <taxon>Caldibacillus</taxon>
    </lineage>
</organism>
<evidence type="ECO:0000313" key="2">
    <source>
        <dbReference type="Proteomes" id="UP000075683"/>
    </source>
</evidence>
<dbReference type="AlphaFoldDB" id="A0A150LIN2"/>
<sequence>MKRRASDDRSGKDAALLFPLRGHGRLPEEDGTSFGSFFLHARRNFSKISTKRNTFCKKI</sequence>
<reference evidence="1 2" key="1">
    <citation type="submission" date="2016-01" db="EMBL/GenBank/DDBJ databases">
        <title>Draft Genome Sequences of Seven Thermophilic Sporeformers Isolated from Foods.</title>
        <authorList>
            <person name="Berendsen E.M."/>
            <person name="Wells-Bennik M.H."/>
            <person name="Krawcyk A.O."/>
            <person name="De Jong A."/>
            <person name="Holsappel S."/>
            <person name="Eijlander R.T."/>
            <person name="Kuipers O.P."/>
        </authorList>
    </citation>
    <scope>NUCLEOTIDE SEQUENCE [LARGE SCALE GENOMIC DNA]</scope>
    <source>
        <strain evidence="1 2">B4135</strain>
    </source>
</reference>
<accession>A0A150LIN2</accession>
<name>A0A150LIN2_9BACI</name>
<dbReference type="EMBL" id="LQYT01000094">
    <property type="protein sequence ID" value="KYD12221.1"/>
    <property type="molecule type" value="Genomic_DNA"/>
</dbReference>
<dbReference type="Proteomes" id="UP000075683">
    <property type="component" value="Unassembled WGS sequence"/>
</dbReference>
<gene>
    <name evidence="1" type="ORF">B4135_3135</name>
</gene>